<protein>
    <submittedName>
        <fullName evidence="4">NAD(P)-binding protein</fullName>
    </submittedName>
</protein>
<dbReference type="SUPFAM" id="SSF51735">
    <property type="entry name" value="NAD(P)-binding Rossmann-fold domains"/>
    <property type="match status" value="1"/>
</dbReference>
<gene>
    <name evidence="4" type="ORF">BP5553_03362</name>
</gene>
<evidence type="ECO:0000313" key="5">
    <source>
        <dbReference type="Proteomes" id="UP000254866"/>
    </source>
</evidence>
<dbReference type="EMBL" id="NPIC01000002">
    <property type="protein sequence ID" value="RDL39022.1"/>
    <property type="molecule type" value="Genomic_DNA"/>
</dbReference>
<comment type="caution">
    <text evidence="4">The sequence shown here is derived from an EMBL/GenBank/DDBJ whole genome shotgun (WGS) entry which is preliminary data.</text>
</comment>
<dbReference type="InterPro" id="IPR036291">
    <property type="entry name" value="NAD(P)-bd_dom_sf"/>
</dbReference>
<dbReference type="OrthoDB" id="542013at2759"/>
<evidence type="ECO:0000313" key="4">
    <source>
        <dbReference type="EMBL" id="RDL39022.1"/>
    </source>
</evidence>
<keyword evidence="2" id="KW-0521">NADP</keyword>
<organism evidence="4 5">
    <name type="scientific">Venustampulla echinocandica</name>
    <dbReference type="NCBI Taxonomy" id="2656787"/>
    <lineage>
        <taxon>Eukaryota</taxon>
        <taxon>Fungi</taxon>
        <taxon>Dikarya</taxon>
        <taxon>Ascomycota</taxon>
        <taxon>Pezizomycotina</taxon>
        <taxon>Leotiomycetes</taxon>
        <taxon>Helotiales</taxon>
        <taxon>Pleuroascaceae</taxon>
        <taxon>Venustampulla</taxon>
    </lineage>
</organism>
<proteinExistence type="inferred from homology"/>
<dbReference type="Proteomes" id="UP000254866">
    <property type="component" value="Unassembled WGS sequence"/>
</dbReference>
<evidence type="ECO:0000256" key="2">
    <source>
        <dbReference type="ARBA" id="ARBA00022857"/>
    </source>
</evidence>
<keyword evidence="3" id="KW-0560">Oxidoreductase</keyword>
<dbReference type="GO" id="GO:0016491">
    <property type="term" value="F:oxidoreductase activity"/>
    <property type="evidence" value="ECO:0007669"/>
    <property type="project" value="UniProtKB-KW"/>
</dbReference>
<dbReference type="STRING" id="2656787.A0A370TU15"/>
<reference evidence="4 5" key="1">
    <citation type="journal article" date="2018" name="IMA Fungus">
        <title>IMA Genome-F 9: Draft genome sequence of Annulohypoxylon stygium, Aspergillus mulundensis, Berkeleyomyces basicola (syn. Thielaviopsis basicola), Ceratocystis smalleyi, two Cercospora beticola strains, Coleophoma cylindrospora, Fusarium fracticaudum, Phialophora cf. hyalina, and Morchella septimelata.</title>
        <authorList>
            <person name="Wingfield B.D."/>
            <person name="Bills G.F."/>
            <person name="Dong Y."/>
            <person name="Huang W."/>
            <person name="Nel W.J."/>
            <person name="Swalarsk-Parry B.S."/>
            <person name="Vaghefi N."/>
            <person name="Wilken P.M."/>
            <person name="An Z."/>
            <person name="de Beer Z.W."/>
            <person name="De Vos L."/>
            <person name="Chen L."/>
            <person name="Duong T.A."/>
            <person name="Gao Y."/>
            <person name="Hammerbacher A."/>
            <person name="Kikkert J.R."/>
            <person name="Li Y."/>
            <person name="Li H."/>
            <person name="Li K."/>
            <person name="Li Q."/>
            <person name="Liu X."/>
            <person name="Ma X."/>
            <person name="Naidoo K."/>
            <person name="Pethybridge S.J."/>
            <person name="Sun J."/>
            <person name="Steenkamp E.T."/>
            <person name="van der Nest M.A."/>
            <person name="van Wyk S."/>
            <person name="Wingfield M.J."/>
            <person name="Xiong C."/>
            <person name="Yue Q."/>
            <person name="Zhang X."/>
        </authorList>
    </citation>
    <scope>NUCLEOTIDE SEQUENCE [LARGE SCALE GENOMIC DNA]</scope>
    <source>
        <strain evidence="4 5">BP 5553</strain>
    </source>
</reference>
<dbReference type="PANTHER" id="PTHR24320:SF252">
    <property type="entry name" value="DEHYDROGENASE_REDUCTASE FAMILY PROTEIN, PUTATIVE (AFU_ORTHOLOGUE AFUA_3G08550)-RELATED"/>
    <property type="match status" value="1"/>
</dbReference>
<dbReference type="RefSeq" id="XP_031871678.1">
    <property type="nucleotide sequence ID" value="XM_032011985.1"/>
</dbReference>
<dbReference type="PANTHER" id="PTHR24320">
    <property type="entry name" value="RETINOL DEHYDROGENASE"/>
    <property type="match status" value="1"/>
</dbReference>
<dbReference type="InterPro" id="IPR002347">
    <property type="entry name" value="SDR_fam"/>
</dbReference>
<comment type="similarity">
    <text evidence="1">Belongs to the short-chain dehydrogenases/reductases (SDR) family.</text>
</comment>
<dbReference type="AlphaFoldDB" id="A0A370TU15"/>
<dbReference type="GeneID" id="43596211"/>
<accession>A0A370TU15</accession>
<evidence type="ECO:0000256" key="1">
    <source>
        <dbReference type="ARBA" id="ARBA00006484"/>
    </source>
</evidence>
<dbReference type="Gene3D" id="3.40.50.720">
    <property type="entry name" value="NAD(P)-binding Rossmann-like Domain"/>
    <property type="match status" value="1"/>
</dbReference>
<keyword evidence="5" id="KW-1185">Reference proteome</keyword>
<dbReference type="Pfam" id="PF00106">
    <property type="entry name" value="adh_short"/>
    <property type="match status" value="1"/>
</dbReference>
<dbReference type="PRINTS" id="PR00081">
    <property type="entry name" value="GDHRDH"/>
</dbReference>
<sequence length="345" mass="37832">MSILLKLLGNVYNNKFGLPPIPPPNTFAGKNVLITGATSGLGLAAATHYVNLGAASVIITARTQAKGLSAKETIEAQTNTKGKDIVQVRELDMSTFAGAKAFADKVRQEVKKIDIVLLNAGIYNTKFVKGNEGYEESIQVNVLSTALLALLLLPWMKEVGGGAAHLTFVTSGNHRDVQINTPKWPRENVIGYFSKEENWPTNPEMYAVSKLLEQYAVNEIAKLGIGKDGKPDVIVNPLCPGMVKSELARHLKTNIIKSTAIDLIMTVLMKTTEGGARSVLYATLTTPEEHGKYITHYQSDEDYKLAVQHNVRSPEGQKMQERVWKEVVTILEENVSEVKRIGHPL</sequence>
<evidence type="ECO:0000256" key="3">
    <source>
        <dbReference type="ARBA" id="ARBA00023002"/>
    </source>
</evidence>
<name>A0A370TU15_9HELO</name>